<dbReference type="InterPro" id="IPR024079">
    <property type="entry name" value="MetalloPept_cat_dom_sf"/>
</dbReference>
<dbReference type="EC" id="3.4.-.-" evidence="6"/>
<dbReference type="PATRIC" id="fig|1273541.4.peg.2091"/>
<dbReference type="EMBL" id="NCQP01000002">
    <property type="protein sequence ID" value="OWJ54826.1"/>
    <property type="molecule type" value="Genomic_DNA"/>
</dbReference>
<keyword evidence="10" id="KW-1185">Reference proteome</keyword>
<feature type="active site" description="Proton acceptor" evidence="6">
    <location>
        <position position="136"/>
    </location>
</feature>
<comment type="function">
    <text evidence="6">Probable zinc metalloprotease whose natural substrate is unknown.</text>
</comment>
<feature type="binding site" evidence="6">
    <location>
        <position position="151"/>
    </location>
    <ligand>
        <name>Zn(2+)</name>
        <dbReference type="ChEBI" id="CHEBI:29105"/>
        <label>2</label>
    </ligand>
</feature>
<reference evidence="7 9" key="1">
    <citation type="submission" date="2015-10" db="EMBL/GenBank/DDBJ databases">
        <title>Complete genome sequence of hyperthermophilic archaeon Pyrodictium delaneyi Su06.</title>
        <authorList>
            <person name="Jung J.-H."/>
            <person name="Lin J."/>
            <person name="Holden J.F."/>
            <person name="Park C.-S."/>
        </authorList>
    </citation>
    <scope>NUCLEOTIDE SEQUENCE [LARGE SCALE GENOMIC DNA]</scope>
    <source>
        <strain evidence="7 9">Su06</strain>
    </source>
</reference>
<dbReference type="AlphaFoldDB" id="A0A0P0N6Q1"/>
<feature type="binding site" evidence="6">
    <location>
        <position position="170"/>
    </location>
    <ligand>
        <name>Zn(2+)</name>
        <dbReference type="ChEBI" id="CHEBI:29105"/>
        <label>2</label>
    </ligand>
</feature>
<accession>A0A0P0N6Q1</accession>
<dbReference type="Gene3D" id="3.40.390.10">
    <property type="entry name" value="Collagenase (Catalytic Domain)"/>
    <property type="match status" value="1"/>
</dbReference>
<dbReference type="RefSeq" id="WP_055410400.1">
    <property type="nucleotide sequence ID" value="NZ_CP013011.1"/>
</dbReference>
<keyword evidence="5 6" id="KW-0482">Metalloprotease</keyword>
<dbReference type="GO" id="GO:0006508">
    <property type="term" value="P:proteolysis"/>
    <property type="evidence" value="ECO:0007669"/>
    <property type="project" value="UniProtKB-UniRule"/>
</dbReference>
<comment type="similarity">
    <text evidence="6">Belongs to the peptidase M54 family.</text>
</comment>
<dbReference type="EMBL" id="CP013011">
    <property type="protein sequence ID" value="ALL02010.1"/>
    <property type="molecule type" value="Genomic_DNA"/>
</dbReference>
<dbReference type="GO" id="GO:0008237">
    <property type="term" value="F:metallopeptidase activity"/>
    <property type="evidence" value="ECO:0007669"/>
    <property type="project" value="UniProtKB-UniRule"/>
</dbReference>
<sequence>MATIKLLLAVMGDEPQLNISWLAKTLSIAYTNVLVEVYDRRLDPPKKAYNTGRRQYLSEVVLEEVVKLKKLSGVDAVLLVADIDAYSPGLNFVFGQAILGGGVAAVYTRRLRPEFYNMSPDPLLYRERLLKEALHELGHAFGLGHCLERACVMSFSNSVIEVDEKAAKYCRICGIKLAQRGVVLSEKFLLAY</sequence>
<dbReference type="KEGG" id="pdl:Pyrde_1967"/>
<evidence type="ECO:0000313" key="9">
    <source>
        <dbReference type="Proteomes" id="UP000058613"/>
    </source>
</evidence>
<name>A0A0P0N6Q1_9CREN</name>
<dbReference type="Proteomes" id="UP000196694">
    <property type="component" value="Unassembled WGS sequence"/>
</dbReference>
<feature type="binding site" evidence="6">
    <location>
        <position position="173"/>
    </location>
    <ligand>
        <name>Zn(2+)</name>
        <dbReference type="ChEBI" id="CHEBI:29105"/>
        <label>2</label>
    </ligand>
</feature>
<evidence type="ECO:0000313" key="7">
    <source>
        <dbReference type="EMBL" id="ALL02010.1"/>
    </source>
</evidence>
<evidence type="ECO:0000256" key="1">
    <source>
        <dbReference type="ARBA" id="ARBA00022670"/>
    </source>
</evidence>
<keyword evidence="2 6" id="KW-0479">Metal-binding</keyword>
<dbReference type="CDD" id="cd11375">
    <property type="entry name" value="Peptidase_M54"/>
    <property type="match status" value="1"/>
</dbReference>
<keyword evidence="3 6" id="KW-0378">Hydrolase</keyword>
<gene>
    <name evidence="6" type="primary">amzA</name>
    <name evidence="8" type="ORF">Pdsh_03680</name>
    <name evidence="7" type="ORF">Pyrde_1967</name>
</gene>
<dbReference type="Proteomes" id="UP000058613">
    <property type="component" value="Chromosome"/>
</dbReference>
<keyword evidence="1 6" id="KW-0645">Protease</keyword>
<evidence type="ECO:0000256" key="2">
    <source>
        <dbReference type="ARBA" id="ARBA00022723"/>
    </source>
</evidence>
<evidence type="ECO:0000256" key="6">
    <source>
        <dbReference type="HAMAP-Rule" id="MF_01842"/>
    </source>
</evidence>
<proteinExistence type="inferred from homology"/>
<dbReference type="InterPro" id="IPR012091">
    <property type="entry name" value="Pept_M54_archaemetzncn_arc/bac"/>
</dbReference>
<dbReference type="NCBIfam" id="NF033823">
    <property type="entry name" value="archmetzin"/>
    <property type="match status" value="1"/>
</dbReference>
<keyword evidence="4 6" id="KW-0862">Zinc</keyword>
<evidence type="ECO:0000313" key="10">
    <source>
        <dbReference type="Proteomes" id="UP000196694"/>
    </source>
</evidence>
<evidence type="ECO:0000256" key="3">
    <source>
        <dbReference type="ARBA" id="ARBA00022801"/>
    </source>
</evidence>
<dbReference type="HAMAP" id="MF_01842">
    <property type="entry name" value="Archaemetzincin"/>
    <property type="match status" value="1"/>
</dbReference>
<dbReference type="PANTHER" id="PTHR15910">
    <property type="entry name" value="ARCHAEMETZINCIN"/>
    <property type="match status" value="1"/>
</dbReference>
<evidence type="ECO:0000256" key="5">
    <source>
        <dbReference type="ARBA" id="ARBA00023049"/>
    </source>
</evidence>
<organism evidence="7 9">
    <name type="scientific">Pyrodictium delaneyi</name>
    <dbReference type="NCBI Taxonomy" id="1273541"/>
    <lineage>
        <taxon>Archaea</taxon>
        <taxon>Thermoproteota</taxon>
        <taxon>Thermoprotei</taxon>
        <taxon>Desulfurococcales</taxon>
        <taxon>Pyrodictiaceae</taxon>
        <taxon>Pyrodictium</taxon>
    </lineage>
</organism>
<dbReference type="SUPFAM" id="SSF55486">
    <property type="entry name" value="Metalloproteases ('zincins'), catalytic domain"/>
    <property type="match status" value="1"/>
</dbReference>
<dbReference type="Pfam" id="PF07998">
    <property type="entry name" value="Peptidase_M54"/>
    <property type="match status" value="1"/>
</dbReference>
<dbReference type="InterPro" id="IPR012962">
    <property type="entry name" value="Pept_M54_archaemetzincn"/>
</dbReference>
<dbReference type="GO" id="GO:0008270">
    <property type="term" value="F:zinc ion binding"/>
    <property type="evidence" value="ECO:0007669"/>
    <property type="project" value="UniProtKB-UniRule"/>
</dbReference>
<protein>
    <recommendedName>
        <fullName evidence="6">Archaemetzincin</fullName>
        <ecNumber evidence="6">3.4.-.-</ecNumber>
    </recommendedName>
</protein>
<comment type="subunit">
    <text evidence="6">Monomer.</text>
</comment>
<dbReference type="GeneID" id="26100307"/>
<feature type="binding site" evidence="6">
    <location>
        <position position="145"/>
    </location>
    <ligand>
        <name>Zn(2+)</name>
        <dbReference type="ChEBI" id="CHEBI:29105"/>
        <label>1</label>
        <note>catalytic</note>
    </ligand>
</feature>
<feature type="binding site" evidence="6">
    <location>
        <position position="139"/>
    </location>
    <ligand>
        <name>Zn(2+)</name>
        <dbReference type="ChEBI" id="CHEBI:29105"/>
        <label>1</label>
        <note>catalytic</note>
    </ligand>
</feature>
<evidence type="ECO:0000313" key="8">
    <source>
        <dbReference type="EMBL" id="OWJ54826.1"/>
    </source>
</evidence>
<dbReference type="PANTHER" id="PTHR15910:SF1">
    <property type="entry name" value="ARCHAEMETZINCIN-2"/>
    <property type="match status" value="1"/>
</dbReference>
<reference evidence="8 10" key="2">
    <citation type="submission" date="2017-05" db="EMBL/GenBank/DDBJ databases">
        <title>The draft genome of the hyperthermophilic archaeon 'Pyrodictium delaneyi strain Hulk', an iron and nitrate reducer, reveals the capacity for sulfate reduction.</title>
        <authorList>
            <person name="Demey L.M."/>
            <person name="Miller C."/>
            <person name="Manzella M."/>
            <person name="Reguera G."/>
            <person name="Kashefi K."/>
        </authorList>
    </citation>
    <scope>NUCLEOTIDE SEQUENCE [LARGE SCALE GENOMIC DNA]</scope>
    <source>
        <strain evidence="8 10">Hulk</strain>
    </source>
</reference>
<dbReference type="PIRSF" id="PIRSF005785">
    <property type="entry name" value="Zn-prot_arch"/>
    <property type="match status" value="1"/>
</dbReference>
<feature type="binding site" evidence="6">
    <location>
        <position position="135"/>
    </location>
    <ligand>
        <name>Zn(2+)</name>
        <dbReference type="ChEBI" id="CHEBI:29105"/>
        <label>1</label>
        <note>catalytic</note>
    </ligand>
</feature>
<feature type="binding site" evidence="6">
    <location>
        <position position="146"/>
    </location>
    <ligand>
        <name>Zn(2+)</name>
        <dbReference type="ChEBI" id="CHEBI:29105"/>
        <label>2</label>
    </ligand>
</feature>
<comment type="cofactor">
    <cofactor evidence="6">
        <name>Zn(2+)</name>
        <dbReference type="ChEBI" id="CHEBI:29105"/>
    </cofactor>
    <text evidence="6">Binds 2 Zn(2+) ions per subunit. One is catalytic, whereas the other seems to have a structural role.</text>
</comment>
<evidence type="ECO:0000256" key="4">
    <source>
        <dbReference type="ARBA" id="ARBA00022833"/>
    </source>
</evidence>